<dbReference type="Gene3D" id="2.40.420.20">
    <property type="match status" value="1"/>
</dbReference>
<evidence type="ECO:0000313" key="9">
    <source>
        <dbReference type="EMBL" id="HEW46970.1"/>
    </source>
</evidence>
<dbReference type="InterPro" id="IPR058792">
    <property type="entry name" value="Beta-barrel_RND_2"/>
</dbReference>
<dbReference type="InterPro" id="IPR051909">
    <property type="entry name" value="MFP_Cation_Efflux"/>
</dbReference>
<evidence type="ECO:0000259" key="6">
    <source>
        <dbReference type="Pfam" id="PF25975"/>
    </source>
</evidence>
<dbReference type="InterPro" id="IPR006143">
    <property type="entry name" value="RND_pump_MFP"/>
</dbReference>
<feature type="domain" description="CzcB-like barrel-sandwich hybrid" evidence="5">
    <location>
        <begin position="57"/>
        <end position="193"/>
    </location>
</feature>
<dbReference type="Gene3D" id="2.40.50.100">
    <property type="match status" value="1"/>
</dbReference>
<feature type="coiled-coil region" evidence="3">
    <location>
        <begin position="93"/>
        <end position="120"/>
    </location>
</feature>
<name>A0A7C2VD01_9AQUI</name>
<evidence type="ECO:0000256" key="3">
    <source>
        <dbReference type="SAM" id="Coils"/>
    </source>
</evidence>
<comment type="caution">
    <text evidence="7">The sequence shown here is derived from an EMBL/GenBank/DDBJ whole genome shotgun (WGS) entry which is preliminary data.</text>
</comment>
<dbReference type="GO" id="GO:0022857">
    <property type="term" value="F:transmembrane transporter activity"/>
    <property type="evidence" value="ECO:0007669"/>
    <property type="project" value="InterPro"/>
</dbReference>
<dbReference type="Pfam" id="PF25973">
    <property type="entry name" value="BSH_CzcB"/>
    <property type="match status" value="1"/>
</dbReference>
<feature type="domain" description="CzcB-like C-terminal circularly permuted SH3-like" evidence="6">
    <location>
        <begin position="279"/>
        <end position="332"/>
    </location>
</feature>
<evidence type="ECO:0000313" key="8">
    <source>
        <dbReference type="EMBL" id="HEW45850.1"/>
    </source>
</evidence>
<dbReference type="PANTHER" id="PTHR30097">
    <property type="entry name" value="CATION EFFLUX SYSTEM PROTEIN CUSB"/>
    <property type="match status" value="1"/>
</dbReference>
<protein>
    <submittedName>
        <fullName evidence="7">Efflux RND transporter periplasmic adaptor subunit</fullName>
    </submittedName>
</protein>
<keyword evidence="3" id="KW-0175">Coiled coil</keyword>
<dbReference type="Pfam" id="PF25954">
    <property type="entry name" value="Beta-barrel_RND_2"/>
    <property type="match status" value="1"/>
</dbReference>
<dbReference type="EMBL" id="DSFP01000081">
    <property type="protein sequence ID" value="HEW46970.1"/>
    <property type="molecule type" value="Genomic_DNA"/>
</dbReference>
<sequence length="342" mass="39488">MRLLLLLILPLLSFSQVIRLDPEKEKKLGIKLWEVKEEEVVEEMRLPAQVSNYSSSVAQVHSPISGIVKRLFVKQGDFVKRGQALASVYSPQVAELQAQIRMAKVKLKTAEETLRREEMLYKEEVIPYARYYGAKIEYEKAKGEYEALLMSLRSFGEVRENEIFVRSPISGYVVEQSVFVGSGVDTSKEMFKIQSYERLWVYAYADPRDVDRIKKGTKGYVLWKDKRLWGTVDYISGEVDKNTKRVPIRLLVENREELLRPGLMVDVYLQLGKIRGLWLPAQSLQRLGEDYVVFVKTKEGFEVRKVKKVKEVGDKVLVEGSIRKGERVAMRGLVFLKSQVER</sequence>
<dbReference type="PANTHER" id="PTHR30097:SF16">
    <property type="entry name" value="CATION EFFLUX SYSTEM (CZCB-LIKE)"/>
    <property type="match status" value="1"/>
</dbReference>
<evidence type="ECO:0000256" key="2">
    <source>
        <dbReference type="ARBA" id="ARBA00022448"/>
    </source>
</evidence>
<comment type="similarity">
    <text evidence="1">Belongs to the membrane fusion protein (MFP) (TC 8.A.1) family.</text>
</comment>
<accession>A0A7C2VD01</accession>
<evidence type="ECO:0000259" key="5">
    <source>
        <dbReference type="Pfam" id="PF25973"/>
    </source>
</evidence>
<dbReference type="SUPFAM" id="SSF111369">
    <property type="entry name" value="HlyD-like secretion proteins"/>
    <property type="match status" value="1"/>
</dbReference>
<dbReference type="Gene3D" id="1.10.287.470">
    <property type="entry name" value="Helix hairpin bin"/>
    <property type="match status" value="1"/>
</dbReference>
<dbReference type="NCBIfam" id="TIGR01730">
    <property type="entry name" value="RND_mfp"/>
    <property type="match status" value="1"/>
</dbReference>
<proteinExistence type="inferred from homology"/>
<dbReference type="Gene3D" id="2.40.30.170">
    <property type="match status" value="1"/>
</dbReference>
<dbReference type="InterPro" id="IPR058647">
    <property type="entry name" value="BSH_CzcB-like"/>
</dbReference>
<keyword evidence="2" id="KW-0813">Transport</keyword>
<dbReference type="EMBL" id="DSFP01000008">
    <property type="protein sequence ID" value="HEW45128.1"/>
    <property type="molecule type" value="Genomic_DNA"/>
</dbReference>
<reference evidence="7" key="1">
    <citation type="journal article" date="2020" name="mSystems">
        <title>Genome- and Community-Level Interaction Insights into Carbon Utilization and Element Cycling Functions of Hydrothermarchaeota in Hydrothermal Sediment.</title>
        <authorList>
            <person name="Zhou Z."/>
            <person name="Liu Y."/>
            <person name="Xu W."/>
            <person name="Pan J."/>
            <person name="Luo Z.H."/>
            <person name="Li M."/>
        </authorList>
    </citation>
    <scope>NUCLEOTIDE SEQUENCE [LARGE SCALE GENOMIC DNA]</scope>
    <source>
        <strain evidence="7">SpSt-132</strain>
    </source>
</reference>
<dbReference type="GO" id="GO:0016020">
    <property type="term" value="C:membrane"/>
    <property type="evidence" value="ECO:0007669"/>
    <property type="project" value="InterPro"/>
</dbReference>
<dbReference type="Pfam" id="PF25975">
    <property type="entry name" value="CzcB_C"/>
    <property type="match status" value="1"/>
</dbReference>
<evidence type="ECO:0000256" key="1">
    <source>
        <dbReference type="ARBA" id="ARBA00009477"/>
    </source>
</evidence>
<evidence type="ECO:0000313" key="7">
    <source>
        <dbReference type="EMBL" id="HEW45128.1"/>
    </source>
</evidence>
<dbReference type="InterPro" id="IPR058649">
    <property type="entry name" value="CzcB_C"/>
</dbReference>
<organism evidence="7">
    <name type="scientific">Hydrogenobacter sp</name>
    <dbReference type="NCBI Taxonomy" id="2152829"/>
    <lineage>
        <taxon>Bacteria</taxon>
        <taxon>Pseudomonadati</taxon>
        <taxon>Aquificota</taxon>
        <taxon>Aquificia</taxon>
        <taxon>Aquificales</taxon>
        <taxon>Aquificaceae</taxon>
        <taxon>Hydrogenobacter</taxon>
    </lineage>
</organism>
<gene>
    <name evidence="7" type="ORF">ENO47_00395</name>
    <name evidence="8" type="ORF">ENO47_04165</name>
    <name evidence="9" type="ORF">ENO47_09985</name>
</gene>
<feature type="domain" description="CusB-like beta-barrel" evidence="4">
    <location>
        <begin position="208"/>
        <end position="270"/>
    </location>
</feature>
<evidence type="ECO:0000259" key="4">
    <source>
        <dbReference type="Pfam" id="PF25954"/>
    </source>
</evidence>
<dbReference type="AlphaFoldDB" id="A0A7C2VD01"/>
<dbReference type="EMBL" id="DSFP01000034">
    <property type="protein sequence ID" value="HEW45850.1"/>
    <property type="molecule type" value="Genomic_DNA"/>
</dbReference>